<dbReference type="InterPro" id="IPR036389">
    <property type="entry name" value="RNase_III_sf"/>
</dbReference>
<evidence type="ECO:0000259" key="10">
    <source>
        <dbReference type="PROSITE" id="PS50137"/>
    </source>
</evidence>
<evidence type="ECO:0000256" key="8">
    <source>
        <dbReference type="ARBA" id="ARBA00035187"/>
    </source>
</evidence>
<evidence type="ECO:0000313" key="11">
    <source>
        <dbReference type="EMBL" id="KAL3393865.1"/>
    </source>
</evidence>
<accession>A0ABD2WLF2</accession>
<dbReference type="GO" id="GO:0003723">
    <property type="term" value="F:RNA binding"/>
    <property type="evidence" value="ECO:0007669"/>
    <property type="project" value="UniProtKB-UniRule"/>
</dbReference>
<dbReference type="InterPro" id="IPR055189">
    <property type="entry name" value="RM44_endonuclase"/>
</dbReference>
<comment type="similarity">
    <text evidence="7">Belongs to the ribonuclease III family. Mitochondrion-specific ribosomal protein mL44 subfamily.</text>
</comment>
<evidence type="ECO:0000256" key="1">
    <source>
        <dbReference type="ARBA" id="ARBA00004173"/>
    </source>
</evidence>
<comment type="subcellular location">
    <subcellularLocation>
        <location evidence="1">Mitochondrion</location>
    </subcellularLocation>
</comment>
<dbReference type="GO" id="GO:0005739">
    <property type="term" value="C:mitochondrion"/>
    <property type="evidence" value="ECO:0007669"/>
    <property type="project" value="UniProtKB-SubCell"/>
</dbReference>
<keyword evidence="6" id="KW-0687">Ribonucleoprotein</keyword>
<evidence type="ECO:0000256" key="3">
    <source>
        <dbReference type="ARBA" id="ARBA00022946"/>
    </source>
</evidence>
<protein>
    <recommendedName>
        <fullName evidence="8">Large ribosomal subunit protein mL44</fullName>
    </recommendedName>
</protein>
<dbReference type="Proteomes" id="UP001627154">
    <property type="component" value="Unassembled WGS sequence"/>
</dbReference>
<keyword evidence="3" id="KW-0809">Transit peptide</keyword>
<keyword evidence="5" id="KW-0496">Mitochondrion</keyword>
<sequence length="329" mass="37579">MFRLRVCTRLAAQLPRAALVNQIFQREIKRSVRPVLIELTKRKRMQKNPISQPRNKWIDWNRDAELYAFNQRLSEKFKTDLLEQAFTHRSYIIQEEDERKKVGLESQLQLVDNQELIDEGKQIASLVVENYLNEVLPLAPRECILALKNYLLAEGNLAKTSSGIGTKDLILTAEYPVSEETLMNTFYALVSALNRSVDLEHVGKFIRDIVISTLAEKDLIEIWCPEDPMEILNDILDREGRAYAESRIIGQTGVNTLIPVYNIAVYSNKEFLGSGMGDSIEEAEKMAALNALLRMFDLLDSSKPISCNLPIRDAECNSSLESWKRSDKV</sequence>
<dbReference type="SUPFAM" id="SSF54768">
    <property type="entry name" value="dsRNA-binding domain-like"/>
    <property type="match status" value="1"/>
</dbReference>
<dbReference type="InterPro" id="IPR014720">
    <property type="entry name" value="dsRBD_dom"/>
</dbReference>
<name>A0ABD2WLF2_9HYME</name>
<keyword evidence="2 9" id="KW-0694">RNA-binding</keyword>
<evidence type="ECO:0000256" key="5">
    <source>
        <dbReference type="ARBA" id="ARBA00023128"/>
    </source>
</evidence>
<keyword evidence="4" id="KW-0689">Ribosomal protein</keyword>
<dbReference type="EMBL" id="JBJJXI010000096">
    <property type="protein sequence ID" value="KAL3393865.1"/>
    <property type="molecule type" value="Genomic_DNA"/>
</dbReference>
<dbReference type="SUPFAM" id="SSF69065">
    <property type="entry name" value="RNase III domain-like"/>
    <property type="match status" value="1"/>
</dbReference>
<gene>
    <name evidence="11" type="ORF">TKK_012088</name>
</gene>
<proteinExistence type="inferred from homology"/>
<dbReference type="Gene3D" id="1.10.1520.10">
    <property type="entry name" value="Ribonuclease III domain"/>
    <property type="match status" value="1"/>
</dbReference>
<keyword evidence="12" id="KW-1185">Reference proteome</keyword>
<dbReference type="Pfam" id="PF22935">
    <property type="entry name" value="RM44_endonuclase"/>
    <property type="match status" value="1"/>
</dbReference>
<dbReference type="Pfam" id="PF22892">
    <property type="entry name" value="DSRM_MRPL44"/>
    <property type="match status" value="1"/>
</dbReference>
<dbReference type="GO" id="GO:0005840">
    <property type="term" value="C:ribosome"/>
    <property type="evidence" value="ECO:0007669"/>
    <property type="project" value="UniProtKB-KW"/>
</dbReference>
<dbReference type="CDD" id="cd19874">
    <property type="entry name" value="DSRM_MRPL44"/>
    <property type="match status" value="1"/>
</dbReference>
<dbReference type="InterPro" id="IPR044444">
    <property type="entry name" value="Ribosomal_mL44_DSRM_metazoa"/>
</dbReference>
<reference evidence="11 12" key="1">
    <citation type="journal article" date="2024" name="bioRxiv">
        <title>A reference genome for Trichogramma kaykai: A tiny desert-dwelling parasitoid wasp with competing sex-ratio distorters.</title>
        <authorList>
            <person name="Culotta J."/>
            <person name="Lindsey A.R."/>
        </authorList>
    </citation>
    <scope>NUCLEOTIDE SEQUENCE [LARGE SCALE GENOMIC DNA]</scope>
    <source>
        <strain evidence="11 12">KSX58</strain>
    </source>
</reference>
<comment type="caution">
    <text evidence="11">The sequence shown here is derived from an EMBL/GenBank/DDBJ whole genome shotgun (WGS) entry which is preliminary data.</text>
</comment>
<evidence type="ECO:0000256" key="9">
    <source>
        <dbReference type="PROSITE-ProRule" id="PRU00266"/>
    </source>
</evidence>
<feature type="domain" description="DRBM" evidence="10">
    <location>
        <begin position="227"/>
        <end position="297"/>
    </location>
</feature>
<evidence type="ECO:0000313" key="12">
    <source>
        <dbReference type="Proteomes" id="UP001627154"/>
    </source>
</evidence>
<dbReference type="PROSITE" id="PS50137">
    <property type="entry name" value="DS_RBD"/>
    <property type="match status" value="1"/>
</dbReference>
<dbReference type="GO" id="GO:0010468">
    <property type="term" value="P:regulation of gene expression"/>
    <property type="evidence" value="ECO:0007669"/>
    <property type="project" value="UniProtKB-ARBA"/>
</dbReference>
<evidence type="ECO:0000256" key="4">
    <source>
        <dbReference type="ARBA" id="ARBA00022980"/>
    </source>
</evidence>
<organism evidence="11 12">
    <name type="scientific">Trichogramma kaykai</name>
    <dbReference type="NCBI Taxonomy" id="54128"/>
    <lineage>
        <taxon>Eukaryota</taxon>
        <taxon>Metazoa</taxon>
        <taxon>Ecdysozoa</taxon>
        <taxon>Arthropoda</taxon>
        <taxon>Hexapoda</taxon>
        <taxon>Insecta</taxon>
        <taxon>Pterygota</taxon>
        <taxon>Neoptera</taxon>
        <taxon>Endopterygota</taxon>
        <taxon>Hymenoptera</taxon>
        <taxon>Apocrita</taxon>
        <taxon>Proctotrupomorpha</taxon>
        <taxon>Chalcidoidea</taxon>
        <taxon>Trichogrammatidae</taxon>
        <taxon>Trichogramma</taxon>
    </lineage>
</organism>
<evidence type="ECO:0000256" key="7">
    <source>
        <dbReference type="ARBA" id="ARBA00024034"/>
    </source>
</evidence>
<dbReference type="Gene3D" id="3.30.160.20">
    <property type="match status" value="1"/>
</dbReference>
<dbReference type="AlphaFoldDB" id="A0ABD2WLF2"/>
<evidence type="ECO:0000256" key="6">
    <source>
        <dbReference type="ARBA" id="ARBA00023274"/>
    </source>
</evidence>
<evidence type="ECO:0000256" key="2">
    <source>
        <dbReference type="ARBA" id="ARBA00022884"/>
    </source>
</evidence>
<dbReference type="GO" id="GO:1990904">
    <property type="term" value="C:ribonucleoprotein complex"/>
    <property type="evidence" value="ECO:0007669"/>
    <property type="project" value="UniProtKB-KW"/>
</dbReference>